<keyword evidence="2 5" id="KW-0812">Transmembrane</keyword>
<evidence type="ECO:0000259" key="6">
    <source>
        <dbReference type="PROSITE" id="PS50850"/>
    </source>
</evidence>
<evidence type="ECO:0000256" key="3">
    <source>
        <dbReference type="ARBA" id="ARBA00022989"/>
    </source>
</evidence>
<evidence type="ECO:0000313" key="8">
    <source>
        <dbReference type="Proteomes" id="UP000800200"/>
    </source>
</evidence>
<keyword evidence="8" id="KW-1185">Reference proteome</keyword>
<dbReference type="GO" id="GO:0022857">
    <property type="term" value="F:transmembrane transporter activity"/>
    <property type="evidence" value="ECO:0007669"/>
    <property type="project" value="InterPro"/>
</dbReference>
<accession>A0A6A6EST1</accession>
<reference evidence="7" key="1">
    <citation type="journal article" date="2020" name="Stud. Mycol.">
        <title>101 Dothideomycetes genomes: a test case for predicting lifestyles and emergence of pathogens.</title>
        <authorList>
            <person name="Haridas S."/>
            <person name="Albert R."/>
            <person name="Binder M."/>
            <person name="Bloem J."/>
            <person name="Labutti K."/>
            <person name="Salamov A."/>
            <person name="Andreopoulos B."/>
            <person name="Baker S."/>
            <person name="Barry K."/>
            <person name="Bills G."/>
            <person name="Bluhm B."/>
            <person name="Cannon C."/>
            <person name="Castanera R."/>
            <person name="Culley D."/>
            <person name="Daum C."/>
            <person name="Ezra D."/>
            <person name="Gonzalez J."/>
            <person name="Henrissat B."/>
            <person name="Kuo A."/>
            <person name="Liang C."/>
            <person name="Lipzen A."/>
            <person name="Lutzoni F."/>
            <person name="Magnuson J."/>
            <person name="Mondo S."/>
            <person name="Nolan M."/>
            <person name="Ohm R."/>
            <person name="Pangilinan J."/>
            <person name="Park H.-J."/>
            <person name="Ramirez L."/>
            <person name="Alfaro M."/>
            <person name="Sun H."/>
            <person name="Tritt A."/>
            <person name="Yoshinaga Y."/>
            <person name="Zwiers L.-H."/>
            <person name="Turgeon B."/>
            <person name="Goodwin S."/>
            <person name="Spatafora J."/>
            <person name="Crous P."/>
            <person name="Grigoriev I."/>
        </authorList>
    </citation>
    <scope>NUCLEOTIDE SEQUENCE</scope>
    <source>
        <strain evidence="7">CBS 207.26</strain>
    </source>
</reference>
<feature type="transmembrane region" description="Helical" evidence="5">
    <location>
        <begin position="392"/>
        <end position="413"/>
    </location>
</feature>
<feature type="transmembrane region" description="Helical" evidence="5">
    <location>
        <begin position="278"/>
        <end position="307"/>
    </location>
</feature>
<dbReference type="EMBL" id="ML994613">
    <property type="protein sequence ID" value="KAF2193839.1"/>
    <property type="molecule type" value="Genomic_DNA"/>
</dbReference>
<feature type="transmembrane region" description="Helical" evidence="5">
    <location>
        <begin position="213"/>
        <end position="234"/>
    </location>
</feature>
<dbReference type="PANTHER" id="PTHR23502">
    <property type="entry name" value="MAJOR FACILITATOR SUPERFAMILY"/>
    <property type="match status" value="1"/>
</dbReference>
<sequence>MGKYQDLLAEQESTPDRVFIGGHTFQELDSNLVVLNENANEHPRTWKFGKKACATALVGAFCFLSPFASTIFAPSVSLVMDELDIRDSTLGALQVSIFLFAYAIGPLFLAPLSEMYGRTIILHTGNFVLVAFSIGGGFAQTPAQLSVCRFCAGLGGSSGLAVVGGVTADIWDLETRPKASGLVMLGPVLGPILGPVCGGWMSELASWRWTLWVPAITSGFISVVGLLCLPESYAPRLVEKKLRRVRASRPNDDLYTVLDLIPRSTGTGFLFSQFVRPVVYLIIDPALLSASIFYSVAFGVIYLIVVTYSDVFGLGYHHSVGIVGTDFLAMGVGMIIGTVGTIKSMEAIFKKDSPNGQKKFKPESRLLSAVPGVVLTTGGLFMYGFSASRAHFIVPLIGLAIFATGGMNIMMAIQLYAIEGFKFPASAFAAISVLRCLFAGAFPLFGSKLFKTLGIDWGAALLAFLVLGIGLPFVLLLYISGSRLRQLGASRMAKFEGTKY</sequence>
<evidence type="ECO:0000313" key="7">
    <source>
        <dbReference type="EMBL" id="KAF2193839.1"/>
    </source>
</evidence>
<dbReference type="AlphaFoldDB" id="A0A6A6EST1"/>
<feature type="transmembrane region" description="Helical" evidence="5">
    <location>
        <begin position="327"/>
        <end position="345"/>
    </location>
</feature>
<feature type="transmembrane region" description="Helical" evidence="5">
    <location>
        <begin position="92"/>
        <end position="113"/>
    </location>
</feature>
<dbReference type="InterPro" id="IPR020846">
    <property type="entry name" value="MFS_dom"/>
</dbReference>
<dbReference type="InterPro" id="IPR036259">
    <property type="entry name" value="MFS_trans_sf"/>
</dbReference>
<keyword evidence="4 5" id="KW-0472">Membrane</keyword>
<evidence type="ECO:0000256" key="4">
    <source>
        <dbReference type="ARBA" id="ARBA00023136"/>
    </source>
</evidence>
<dbReference type="SUPFAM" id="SSF103473">
    <property type="entry name" value="MFS general substrate transporter"/>
    <property type="match status" value="1"/>
</dbReference>
<feature type="transmembrane region" description="Helical" evidence="5">
    <location>
        <begin position="152"/>
        <end position="170"/>
    </location>
</feature>
<feature type="transmembrane region" description="Helical" evidence="5">
    <location>
        <begin position="182"/>
        <end position="201"/>
    </location>
</feature>
<proteinExistence type="predicted"/>
<feature type="transmembrane region" description="Helical" evidence="5">
    <location>
        <begin position="120"/>
        <end position="140"/>
    </location>
</feature>
<feature type="transmembrane region" description="Helical" evidence="5">
    <location>
        <begin position="457"/>
        <end position="479"/>
    </location>
</feature>
<dbReference type="GO" id="GO:0005886">
    <property type="term" value="C:plasma membrane"/>
    <property type="evidence" value="ECO:0007669"/>
    <property type="project" value="TreeGrafter"/>
</dbReference>
<dbReference type="Gene3D" id="1.20.1250.20">
    <property type="entry name" value="MFS general substrate transporter like domains"/>
    <property type="match status" value="1"/>
</dbReference>
<evidence type="ECO:0000256" key="2">
    <source>
        <dbReference type="ARBA" id="ARBA00022692"/>
    </source>
</evidence>
<gene>
    <name evidence="7" type="ORF">K469DRAFT_619238</name>
</gene>
<dbReference type="Proteomes" id="UP000800200">
    <property type="component" value="Unassembled WGS sequence"/>
</dbReference>
<feature type="transmembrane region" description="Helical" evidence="5">
    <location>
        <begin position="366"/>
        <end position="386"/>
    </location>
</feature>
<dbReference type="InterPro" id="IPR011701">
    <property type="entry name" value="MFS"/>
</dbReference>
<comment type="subcellular location">
    <subcellularLocation>
        <location evidence="1">Membrane</location>
        <topology evidence="1">Multi-pass membrane protein</topology>
    </subcellularLocation>
</comment>
<evidence type="ECO:0000256" key="1">
    <source>
        <dbReference type="ARBA" id="ARBA00004141"/>
    </source>
</evidence>
<dbReference type="Pfam" id="PF07690">
    <property type="entry name" value="MFS_1"/>
    <property type="match status" value="1"/>
</dbReference>
<dbReference type="PROSITE" id="PS50850">
    <property type="entry name" value="MFS"/>
    <property type="match status" value="1"/>
</dbReference>
<organism evidence="7 8">
    <name type="scientific">Zopfia rhizophila CBS 207.26</name>
    <dbReference type="NCBI Taxonomy" id="1314779"/>
    <lineage>
        <taxon>Eukaryota</taxon>
        <taxon>Fungi</taxon>
        <taxon>Dikarya</taxon>
        <taxon>Ascomycota</taxon>
        <taxon>Pezizomycotina</taxon>
        <taxon>Dothideomycetes</taxon>
        <taxon>Dothideomycetes incertae sedis</taxon>
        <taxon>Zopfiaceae</taxon>
        <taxon>Zopfia</taxon>
    </lineage>
</organism>
<keyword evidence="3 5" id="KW-1133">Transmembrane helix</keyword>
<evidence type="ECO:0000256" key="5">
    <source>
        <dbReference type="SAM" id="Phobius"/>
    </source>
</evidence>
<name>A0A6A6EST1_9PEZI</name>
<feature type="transmembrane region" description="Helical" evidence="5">
    <location>
        <begin position="425"/>
        <end position="445"/>
    </location>
</feature>
<feature type="domain" description="Major facilitator superfamily (MFS) profile" evidence="6">
    <location>
        <begin position="54"/>
        <end position="486"/>
    </location>
</feature>
<dbReference type="OrthoDB" id="6770063at2759"/>
<feature type="transmembrane region" description="Helical" evidence="5">
    <location>
        <begin position="52"/>
        <end position="72"/>
    </location>
</feature>
<protein>
    <submittedName>
        <fullName evidence="7">MFS general substrate transporter</fullName>
    </submittedName>
</protein>
<dbReference type="PANTHER" id="PTHR23502:SF60">
    <property type="entry name" value="MAJOR FACILITATOR SUPERFAMILY (MFS) PROFILE DOMAIN-CONTAINING PROTEIN-RELATED"/>
    <property type="match status" value="1"/>
</dbReference>